<dbReference type="AlphaFoldDB" id="A0A7E4ZVK4"/>
<feature type="compositionally biased region" description="Polar residues" evidence="2">
    <location>
        <begin position="560"/>
        <end position="598"/>
    </location>
</feature>
<feature type="region of interest" description="Disordered" evidence="2">
    <location>
        <begin position="540"/>
        <end position="599"/>
    </location>
</feature>
<dbReference type="SMART" id="SM00228">
    <property type="entry name" value="PDZ"/>
    <property type="match status" value="2"/>
</dbReference>
<dbReference type="Pfam" id="PF00595">
    <property type="entry name" value="PDZ"/>
    <property type="match status" value="2"/>
</dbReference>
<dbReference type="PANTHER" id="PTHR14191:SF28">
    <property type="entry name" value="GH04176P-RELATED"/>
    <property type="match status" value="1"/>
</dbReference>
<feature type="region of interest" description="Disordered" evidence="2">
    <location>
        <begin position="449"/>
        <end position="477"/>
    </location>
</feature>
<accession>A0A7E4ZVK4</accession>
<dbReference type="InterPro" id="IPR001478">
    <property type="entry name" value="PDZ"/>
</dbReference>
<evidence type="ECO:0000313" key="4">
    <source>
        <dbReference type="Proteomes" id="UP000492821"/>
    </source>
</evidence>
<evidence type="ECO:0000313" key="5">
    <source>
        <dbReference type="WBParaSite" id="Pan_g20222.t3"/>
    </source>
</evidence>
<feature type="domain" description="PDZ" evidence="3">
    <location>
        <begin position="250"/>
        <end position="332"/>
    </location>
</feature>
<name>A0A7E4ZVK4_PANRE</name>
<dbReference type="WBParaSite" id="Pan_g20222.t3">
    <property type="protein sequence ID" value="Pan_g20222.t3"/>
    <property type="gene ID" value="Pan_g20222"/>
</dbReference>
<feature type="compositionally biased region" description="Polar residues" evidence="2">
    <location>
        <begin position="179"/>
        <end position="203"/>
    </location>
</feature>
<evidence type="ECO:0000256" key="2">
    <source>
        <dbReference type="SAM" id="MobiDB-lite"/>
    </source>
</evidence>
<keyword evidence="1" id="KW-0677">Repeat</keyword>
<reference evidence="5" key="2">
    <citation type="submission" date="2020-10" db="UniProtKB">
        <authorList>
            <consortium name="WormBaseParasite"/>
        </authorList>
    </citation>
    <scope>IDENTIFICATION</scope>
</reference>
<dbReference type="CDD" id="cd06768">
    <property type="entry name" value="PDZ_NHERF-like"/>
    <property type="match status" value="2"/>
</dbReference>
<reference evidence="4" key="1">
    <citation type="journal article" date="2013" name="Genetics">
        <title>The draft genome and transcriptome of Panagrellus redivivus are shaped by the harsh demands of a free-living lifestyle.</title>
        <authorList>
            <person name="Srinivasan J."/>
            <person name="Dillman A.R."/>
            <person name="Macchietto M.G."/>
            <person name="Heikkinen L."/>
            <person name="Lakso M."/>
            <person name="Fracchia K.M."/>
            <person name="Antoshechkin I."/>
            <person name="Mortazavi A."/>
            <person name="Wong G."/>
            <person name="Sternberg P.W."/>
        </authorList>
    </citation>
    <scope>NUCLEOTIDE SEQUENCE [LARGE SCALE GENOMIC DNA]</scope>
    <source>
        <strain evidence="4">MT8872</strain>
    </source>
</reference>
<evidence type="ECO:0000256" key="1">
    <source>
        <dbReference type="ARBA" id="ARBA00022737"/>
    </source>
</evidence>
<evidence type="ECO:0000259" key="3">
    <source>
        <dbReference type="PROSITE" id="PS50106"/>
    </source>
</evidence>
<dbReference type="Proteomes" id="UP000492821">
    <property type="component" value="Unassembled WGS sequence"/>
</dbReference>
<dbReference type="PANTHER" id="PTHR14191">
    <property type="entry name" value="PDZ DOMAIN CONTAINING PROTEIN"/>
    <property type="match status" value="1"/>
</dbReference>
<dbReference type="Gene3D" id="2.30.42.10">
    <property type="match status" value="2"/>
</dbReference>
<dbReference type="InterPro" id="IPR051067">
    <property type="entry name" value="NHER"/>
</dbReference>
<protein>
    <submittedName>
        <fullName evidence="5">PDZ domain-containing protein</fullName>
    </submittedName>
</protein>
<feature type="compositionally biased region" description="Polar residues" evidence="2">
    <location>
        <begin position="457"/>
        <end position="474"/>
    </location>
</feature>
<keyword evidence="4" id="KW-1185">Reference proteome</keyword>
<dbReference type="SUPFAM" id="SSF50156">
    <property type="entry name" value="PDZ domain-like"/>
    <property type="match status" value="2"/>
</dbReference>
<feature type="domain" description="PDZ" evidence="3">
    <location>
        <begin position="22"/>
        <end position="104"/>
    </location>
</feature>
<sequence length="638" mass="69599">MAQYRANGASFRELPPDAPCPRVCLVQKQNPTQEYGFNLHADGIKGQFIGTVDPGSPAALAGLRPNDRIFAVNGTSIIGNNHKEVVARIKSDPLKCELLVTSEEDFEWYSEHQVPIDMNLPNIIRVCQEFYNEPSVSSTSNSEGSPRHSARLIRTVGPPFTASKETSPKFTSRAPPSIDSGSFTSYNGSTTSSMRSTQESDIQPTKDMPPRMNIREFFCRSPLQAFSKKRQSPKTVPANAAPMAAPPARISRLQKRLPTDEFGFNLQVEKGKGHYIGAVDVGGIADSAGIVMGQRIVGVNGVLITPNTAHNEVVGLIKRNPLLTELLVVSEELDRWYAENNRAFSFENAIRFNPAPEEVEPSPPQAPVPLAPPNNRLAVSNGKPPRQVMETRTVVEHQYMQPVSEENLVESEDVVRIISTTPAVDPEQGLEQVSTVSTTQTLKVIESHPPAHVDDLTNGSSNDSAQIKTPSTDSVTEDAHAATDNFIDQVFASVNLPRVTLDDQNNHVTAPTKELPQTEVTKVVASDAVSAISETNSNAYSYREATPSPKLPTTPVPTVIPQSTNRKPSPSINSVSTNSVPRSVNTISTSKHNGTSNGFDDIFKLSAKDARRALQRQKIDPRKQNLSIEEKHKMVANL</sequence>
<dbReference type="PROSITE" id="PS50106">
    <property type="entry name" value="PDZ"/>
    <property type="match status" value="2"/>
</dbReference>
<dbReference type="GO" id="GO:0016324">
    <property type="term" value="C:apical plasma membrane"/>
    <property type="evidence" value="ECO:0007669"/>
    <property type="project" value="TreeGrafter"/>
</dbReference>
<dbReference type="GO" id="GO:0072659">
    <property type="term" value="P:protein localization to plasma membrane"/>
    <property type="evidence" value="ECO:0007669"/>
    <property type="project" value="TreeGrafter"/>
</dbReference>
<dbReference type="GO" id="GO:0043495">
    <property type="term" value="F:protein-membrane adaptor activity"/>
    <property type="evidence" value="ECO:0007669"/>
    <property type="project" value="TreeGrafter"/>
</dbReference>
<organism evidence="4 5">
    <name type="scientific">Panagrellus redivivus</name>
    <name type="common">Microworm</name>
    <dbReference type="NCBI Taxonomy" id="6233"/>
    <lineage>
        <taxon>Eukaryota</taxon>
        <taxon>Metazoa</taxon>
        <taxon>Ecdysozoa</taxon>
        <taxon>Nematoda</taxon>
        <taxon>Chromadorea</taxon>
        <taxon>Rhabditida</taxon>
        <taxon>Tylenchina</taxon>
        <taxon>Panagrolaimomorpha</taxon>
        <taxon>Panagrolaimoidea</taxon>
        <taxon>Panagrolaimidae</taxon>
        <taxon>Panagrellus</taxon>
    </lineage>
</organism>
<proteinExistence type="predicted"/>
<dbReference type="InterPro" id="IPR036034">
    <property type="entry name" value="PDZ_sf"/>
</dbReference>
<feature type="region of interest" description="Disordered" evidence="2">
    <location>
        <begin position="156"/>
        <end position="210"/>
    </location>
</feature>